<gene>
    <name evidence="1" type="ORF">RCL2_001900500</name>
</gene>
<protein>
    <submittedName>
        <fullName evidence="1">Uncharacterized protein</fullName>
    </submittedName>
</protein>
<comment type="caution">
    <text evidence="1">The sequence shown here is derived from an EMBL/GenBank/DDBJ whole genome shotgun (WGS) entry which is preliminary data.</text>
</comment>
<evidence type="ECO:0000313" key="1">
    <source>
        <dbReference type="EMBL" id="GES92218.1"/>
    </source>
</evidence>
<dbReference type="EMBL" id="BLAL01000215">
    <property type="protein sequence ID" value="GES92218.1"/>
    <property type="molecule type" value="Genomic_DNA"/>
</dbReference>
<sequence length="88" mass="10655">MNINSLQMQYIWLDKQNESLATKNEFLRHLKISDSFLFQKVTIKYRNPTLHISYLFIHYIKGQSNWTAKTTKRFTVSYYHNNHIISSR</sequence>
<name>A0A8H3LVY2_9GLOM</name>
<organism evidence="1 2">
    <name type="scientific">Rhizophagus clarus</name>
    <dbReference type="NCBI Taxonomy" id="94130"/>
    <lineage>
        <taxon>Eukaryota</taxon>
        <taxon>Fungi</taxon>
        <taxon>Fungi incertae sedis</taxon>
        <taxon>Mucoromycota</taxon>
        <taxon>Glomeromycotina</taxon>
        <taxon>Glomeromycetes</taxon>
        <taxon>Glomerales</taxon>
        <taxon>Glomeraceae</taxon>
        <taxon>Rhizophagus</taxon>
    </lineage>
</organism>
<proteinExistence type="predicted"/>
<dbReference type="Proteomes" id="UP000615446">
    <property type="component" value="Unassembled WGS sequence"/>
</dbReference>
<evidence type="ECO:0000313" key="2">
    <source>
        <dbReference type="Proteomes" id="UP000615446"/>
    </source>
</evidence>
<accession>A0A8H3LVY2</accession>
<dbReference type="AlphaFoldDB" id="A0A8H3LVY2"/>
<reference evidence="1" key="1">
    <citation type="submission" date="2019-10" db="EMBL/GenBank/DDBJ databases">
        <title>Conservation and host-specific expression of non-tandemly repeated heterogenous ribosome RNA gene in arbuscular mycorrhizal fungi.</title>
        <authorList>
            <person name="Maeda T."/>
            <person name="Kobayashi Y."/>
            <person name="Nakagawa T."/>
            <person name="Ezawa T."/>
            <person name="Yamaguchi K."/>
            <person name="Bino T."/>
            <person name="Nishimoto Y."/>
            <person name="Shigenobu S."/>
            <person name="Kawaguchi M."/>
        </authorList>
    </citation>
    <scope>NUCLEOTIDE SEQUENCE</scope>
    <source>
        <strain evidence="1">HR1</strain>
    </source>
</reference>